<comment type="caution">
    <text evidence="1">The sequence shown here is derived from an EMBL/GenBank/DDBJ whole genome shotgun (WGS) entry which is preliminary data.</text>
</comment>
<evidence type="ECO:0008006" key="3">
    <source>
        <dbReference type="Google" id="ProtNLM"/>
    </source>
</evidence>
<organism evidence="1 2">
    <name type="scientific">Brumimicrobium glaciale</name>
    <dbReference type="NCBI Taxonomy" id="200475"/>
    <lineage>
        <taxon>Bacteria</taxon>
        <taxon>Pseudomonadati</taxon>
        <taxon>Bacteroidota</taxon>
        <taxon>Flavobacteriia</taxon>
        <taxon>Flavobacteriales</taxon>
        <taxon>Crocinitomicaceae</taxon>
        <taxon>Brumimicrobium</taxon>
    </lineage>
</organism>
<dbReference type="AlphaFoldDB" id="A0A4V1WG17"/>
<evidence type="ECO:0000313" key="2">
    <source>
        <dbReference type="Proteomes" id="UP000293952"/>
    </source>
</evidence>
<dbReference type="RefSeq" id="WP_130093144.1">
    <property type="nucleotide sequence ID" value="NZ_SETE01000002.1"/>
</dbReference>
<dbReference type="Proteomes" id="UP000293952">
    <property type="component" value="Unassembled WGS sequence"/>
</dbReference>
<proteinExistence type="predicted"/>
<dbReference type="EMBL" id="SETE01000002">
    <property type="protein sequence ID" value="RYM35136.1"/>
    <property type="molecule type" value="Genomic_DNA"/>
</dbReference>
<dbReference type="PROSITE" id="PS51257">
    <property type="entry name" value="PROKAR_LIPOPROTEIN"/>
    <property type="match status" value="1"/>
</dbReference>
<evidence type="ECO:0000313" key="1">
    <source>
        <dbReference type="EMBL" id="RYM35136.1"/>
    </source>
</evidence>
<reference evidence="1 2" key="1">
    <citation type="submission" date="2019-02" db="EMBL/GenBank/DDBJ databases">
        <title>Genome sequence of the sea-ice species Brumimicrobium glaciale.</title>
        <authorList>
            <person name="Bowman J.P."/>
        </authorList>
    </citation>
    <scope>NUCLEOTIDE SEQUENCE [LARGE SCALE GENOMIC DNA]</scope>
    <source>
        <strain evidence="1 2">IC156</strain>
    </source>
</reference>
<accession>A0A4V1WG17</accession>
<gene>
    <name evidence="1" type="ORF">ERX46_07095</name>
</gene>
<protein>
    <recommendedName>
        <fullName evidence="3">Lipoprotein</fullName>
    </recommendedName>
</protein>
<sequence>MSLIIRIGLLLIFGFSFFSCSIEKDKTEVVLNELKQSNISGYIDFEKEITFMDSTCLIQFRNSLHKVIWDKDKVNLEYGILFSPTKVENKYYSEAHENKFILFELKKITNNLDSTADTNYMFEAYYLSSYSESMKPCYFTENNTLFVDSIVDISPRTEFLKGNCIMKFTRPDNVPGVFKLYQPDSNEIKLIDSLLP</sequence>
<keyword evidence="2" id="KW-1185">Reference proteome</keyword>
<name>A0A4V1WG17_9FLAO</name>